<dbReference type="PANTHER" id="PTHR33507">
    <property type="entry name" value="INNER MEMBRANE PROTEIN YBBJ"/>
    <property type="match status" value="1"/>
</dbReference>
<dbReference type="EMBL" id="JADIMM010000094">
    <property type="protein sequence ID" value="MBO8458209.1"/>
    <property type="molecule type" value="Genomic_DNA"/>
</dbReference>
<evidence type="ECO:0000313" key="7">
    <source>
        <dbReference type="EMBL" id="MBO8458209.1"/>
    </source>
</evidence>
<keyword evidence="4 5" id="KW-0472">Membrane</keyword>
<evidence type="ECO:0000256" key="3">
    <source>
        <dbReference type="ARBA" id="ARBA00022989"/>
    </source>
</evidence>
<evidence type="ECO:0000256" key="4">
    <source>
        <dbReference type="ARBA" id="ARBA00023136"/>
    </source>
</evidence>
<dbReference type="InterPro" id="IPR012340">
    <property type="entry name" value="NA-bd_OB-fold"/>
</dbReference>
<dbReference type="PANTHER" id="PTHR33507:SF3">
    <property type="entry name" value="INNER MEMBRANE PROTEIN YBBJ"/>
    <property type="match status" value="1"/>
</dbReference>
<protein>
    <submittedName>
        <fullName evidence="7">NfeD family protein</fullName>
    </submittedName>
</protein>
<sequence length="174" mass="19586">MSEGFIFEGVVFSQVLPWIWFGIVILCLVIEGLTMGLTTIWFAVSALVVLFLSFTPLSLFFQLFIFLVLGLVLLFFTRPVALKKLHLWKEKTNIDGIAGTECIVTKKITPLESGEIKERGRFWTARCEGELTIPEGSTCIIKRISGVTAYVEPAVKQEIQKPHEEYSEKPESGK</sequence>
<gene>
    <name evidence="7" type="ORF">IAA81_08310</name>
</gene>
<feature type="domain" description="NfeD-like C-terminal" evidence="6">
    <location>
        <begin position="95"/>
        <end position="153"/>
    </location>
</feature>
<dbReference type="AlphaFoldDB" id="A0A9D9N2Q7"/>
<feature type="transmembrane region" description="Helical" evidence="5">
    <location>
        <begin position="6"/>
        <end position="30"/>
    </location>
</feature>
<dbReference type="InterPro" id="IPR002810">
    <property type="entry name" value="NfeD-like_C"/>
</dbReference>
<evidence type="ECO:0000256" key="1">
    <source>
        <dbReference type="ARBA" id="ARBA00004141"/>
    </source>
</evidence>
<comment type="caution">
    <text evidence="7">The sequence shown here is derived from an EMBL/GenBank/DDBJ whole genome shotgun (WGS) entry which is preliminary data.</text>
</comment>
<evidence type="ECO:0000313" key="8">
    <source>
        <dbReference type="Proteomes" id="UP000823638"/>
    </source>
</evidence>
<accession>A0A9D9N2Q7</accession>
<reference evidence="7" key="1">
    <citation type="submission" date="2020-10" db="EMBL/GenBank/DDBJ databases">
        <authorList>
            <person name="Gilroy R."/>
        </authorList>
    </citation>
    <scope>NUCLEOTIDE SEQUENCE</scope>
    <source>
        <strain evidence="7">10532</strain>
    </source>
</reference>
<organism evidence="7 8">
    <name type="scientific">Candidatus Gallitreponema excrementavium</name>
    <dbReference type="NCBI Taxonomy" id="2840840"/>
    <lineage>
        <taxon>Bacteria</taxon>
        <taxon>Pseudomonadati</taxon>
        <taxon>Spirochaetota</taxon>
        <taxon>Spirochaetia</taxon>
        <taxon>Spirochaetales</taxon>
        <taxon>Candidatus Gallitreponema</taxon>
    </lineage>
</organism>
<reference evidence="7" key="2">
    <citation type="journal article" date="2021" name="PeerJ">
        <title>Extensive microbial diversity within the chicken gut microbiome revealed by metagenomics and culture.</title>
        <authorList>
            <person name="Gilroy R."/>
            <person name="Ravi A."/>
            <person name="Getino M."/>
            <person name="Pursley I."/>
            <person name="Horton D.L."/>
            <person name="Alikhan N.F."/>
            <person name="Baker D."/>
            <person name="Gharbi K."/>
            <person name="Hall N."/>
            <person name="Watson M."/>
            <person name="Adriaenssens E.M."/>
            <person name="Foster-Nyarko E."/>
            <person name="Jarju S."/>
            <person name="Secka A."/>
            <person name="Antonio M."/>
            <person name="Oren A."/>
            <person name="Chaudhuri R.R."/>
            <person name="La Ragione R."/>
            <person name="Hildebrand F."/>
            <person name="Pallen M.J."/>
        </authorList>
    </citation>
    <scope>NUCLEOTIDE SEQUENCE</scope>
    <source>
        <strain evidence="7">10532</strain>
    </source>
</reference>
<keyword evidence="2 5" id="KW-0812">Transmembrane</keyword>
<proteinExistence type="predicted"/>
<dbReference type="Pfam" id="PF01957">
    <property type="entry name" value="NfeD"/>
    <property type="match status" value="1"/>
</dbReference>
<dbReference type="Proteomes" id="UP000823638">
    <property type="component" value="Unassembled WGS sequence"/>
</dbReference>
<evidence type="ECO:0000256" key="2">
    <source>
        <dbReference type="ARBA" id="ARBA00022692"/>
    </source>
</evidence>
<name>A0A9D9N2Q7_9SPIR</name>
<dbReference type="GO" id="GO:0005886">
    <property type="term" value="C:plasma membrane"/>
    <property type="evidence" value="ECO:0007669"/>
    <property type="project" value="TreeGrafter"/>
</dbReference>
<dbReference type="Gene3D" id="2.40.50.140">
    <property type="entry name" value="Nucleic acid-binding proteins"/>
    <property type="match status" value="1"/>
</dbReference>
<evidence type="ECO:0000256" key="5">
    <source>
        <dbReference type="SAM" id="Phobius"/>
    </source>
</evidence>
<evidence type="ECO:0000259" key="6">
    <source>
        <dbReference type="Pfam" id="PF01957"/>
    </source>
</evidence>
<dbReference type="InterPro" id="IPR052165">
    <property type="entry name" value="Membrane_assoc_protease"/>
</dbReference>
<feature type="transmembrane region" description="Helical" evidence="5">
    <location>
        <begin position="37"/>
        <end position="54"/>
    </location>
</feature>
<keyword evidence="3 5" id="KW-1133">Transmembrane helix</keyword>
<comment type="subcellular location">
    <subcellularLocation>
        <location evidence="1">Membrane</location>
        <topology evidence="1">Multi-pass membrane protein</topology>
    </subcellularLocation>
</comment>
<feature type="transmembrane region" description="Helical" evidence="5">
    <location>
        <begin position="60"/>
        <end position="81"/>
    </location>
</feature>